<dbReference type="AlphaFoldDB" id="A0A914DJB3"/>
<feature type="compositionally biased region" description="Polar residues" evidence="1">
    <location>
        <begin position="21"/>
        <end position="31"/>
    </location>
</feature>
<accession>A0A914DJB3</accession>
<evidence type="ECO:0000256" key="2">
    <source>
        <dbReference type="SAM" id="Phobius"/>
    </source>
</evidence>
<evidence type="ECO:0000256" key="1">
    <source>
        <dbReference type="SAM" id="MobiDB-lite"/>
    </source>
</evidence>
<dbReference type="GO" id="GO:0036503">
    <property type="term" value="P:ERAD pathway"/>
    <property type="evidence" value="ECO:0007669"/>
    <property type="project" value="InterPro"/>
</dbReference>
<reference evidence="5" key="1">
    <citation type="submission" date="2022-11" db="UniProtKB">
        <authorList>
            <consortium name="WormBaseParasite"/>
        </authorList>
    </citation>
    <scope>IDENTIFICATION</scope>
</reference>
<keyword evidence="2" id="KW-1133">Transmembrane helix</keyword>
<dbReference type="InterPro" id="IPR000626">
    <property type="entry name" value="Ubiquitin-like_dom"/>
</dbReference>
<dbReference type="InterPro" id="IPR029071">
    <property type="entry name" value="Ubiquitin-like_domsf"/>
</dbReference>
<feature type="transmembrane region" description="Helical" evidence="2">
    <location>
        <begin position="265"/>
        <end position="287"/>
    </location>
</feature>
<dbReference type="PANTHER" id="PTHR14557:SF5">
    <property type="entry name" value="UBIQUITIN-LIKE DOMAIN-CONTAINING PROTEIN"/>
    <property type="match status" value="1"/>
</dbReference>
<keyword evidence="2" id="KW-0472">Membrane</keyword>
<sequence>MLNTSGPRRVVQIFTVTGDNSDTLEENLSGSETEEASTPGEINRQSSVIIIQTPAAVNGFSIRGSNPRQALSEIAMNIGVEATQTSDSEITPSTSNGNANIEAETIHNIDTDSSPSTNISVNDGKEDLQRPSSSVDHSHTNEHVDDTTADLTIKLKFLDDTQKQVKAWLSTTVGEFKRKYFSDFLMDGKVVRLIYKGQLLRDDSKTLVSYGIHDECVVHCHVGTTPYRQQTNAGAPGNVPNLNRRNTNTGFAPPNFIGGRPIITGFAWIDIILLACWNAFLFAYGWIQTSDPIEDNPQHPWALRVKNAIRRYLRTFLNFVYQPINENDTAEDPYRFNVGNLMILLFIIKFSTLWLFVMYFPQFVDFKGVFCLTLVTVFFAFFTFFSRAAAPVNRMSAG</sequence>
<feature type="compositionally biased region" description="Polar residues" evidence="1">
    <location>
        <begin position="111"/>
        <end position="121"/>
    </location>
</feature>
<dbReference type="PROSITE" id="PS50053">
    <property type="entry name" value="UBIQUITIN_2"/>
    <property type="match status" value="1"/>
</dbReference>
<dbReference type="CDD" id="cd17057">
    <property type="entry name" value="Ubl_TMUB1_like"/>
    <property type="match status" value="1"/>
</dbReference>
<organism evidence="4 5">
    <name type="scientific">Acrobeloides nanus</name>
    <dbReference type="NCBI Taxonomy" id="290746"/>
    <lineage>
        <taxon>Eukaryota</taxon>
        <taxon>Metazoa</taxon>
        <taxon>Ecdysozoa</taxon>
        <taxon>Nematoda</taxon>
        <taxon>Chromadorea</taxon>
        <taxon>Rhabditida</taxon>
        <taxon>Tylenchina</taxon>
        <taxon>Cephalobomorpha</taxon>
        <taxon>Cephaloboidea</taxon>
        <taxon>Cephalobidae</taxon>
        <taxon>Acrobeloides</taxon>
    </lineage>
</organism>
<feature type="region of interest" description="Disordered" evidence="1">
    <location>
        <begin position="105"/>
        <end position="143"/>
    </location>
</feature>
<protein>
    <submittedName>
        <fullName evidence="5">Ubiquitin-like domain-containing protein</fullName>
    </submittedName>
</protein>
<evidence type="ECO:0000313" key="5">
    <source>
        <dbReference type="WBParaSite" id="ACRNAN_scaffold2685.g31373.t1"/>
    </source>
</evidence>
<dbReference type="Proteomes" id="UP000887540">
    <property type="component" value="Unplaced"/>
</dbReference>
<keyword evidence="2" id="KW-0812">Transmembrane</keyword>
<feature type="transmembrane region" description="Helical" evidence="2">
    <location>
        <begin position="366"/>
        <end position="385"/>
    </location>
</feature>
<name>A0A914DJB3_9BILA</name>
<keyword evidence="4" id="KW-1185">Reference proteome</keyword>
<dbReference type="Pfam" id="PF00240">
    <property type="entry name" value="ubiquitin"/>
    <property type="match status" value="1"/>
</dbReference>
<dbReference type="Gene3D" id="3.10.20.90">
    <property type="entry name" value="Phosphatidylinositol 3-kinase Catalytic Subunit, Chain A, domain 1"/>
    <property type="match status" value="1"/>
</dbReference>
<evidence type="ECO:0000313" key="4">
    <source>
        <dbReference type="Proteomes" id="UP000887540"/>
    </source>
</evidence>
<dbReference type="WBParaSite" id="ACRNAN_scaffold2685.g31373.t1">
    <property type="protein sequence ID" value="ACRNAN_scaffold2685.g31373.t1"/>
    <property type="gene ID" value="ACRNAN_scaffold2685.g31373"/>
</dbReference>
<dbReference type="SMART" id="SM00213">
    <property type="entry name" value="UBQ"/>
    <property type="match status" value="1"/>
</dbReference>
<feature type="transmembrane region" description="Helical" evidence="2">
    <location>
        <begin position="341"/>
        <end position="360"/>
    </location>
</feature>
<evidence type="ECO:0000259" key="3">
    <source>
        <dbReference type="PROSITE" id="PS50053"/>
    </source>
</evidence>
<feature type="domain" description="Ubiquitin-like" evidence="3">
    <location>
        <begin position="151"/>
        <end position="219"/>
    </location>
</feature>
<dbReference type="PANTHER" id="PTHR14557">
    <property type="entry name" value="PROTEIN C7ORF21"/>
    <property type="match status" value="1"/>
</dbReference>
<proteinExistence type="predicted"/>
<dbReference type="SUPFAM" id="SSF54236">
    <property type="entry name" value="Ubiquitin-like"/>
    <property type="match status" value="1"/>
</dbReference>
<feature type="region of interest" description="Disordered" evidence="1">
    <location>
        <begin position="21"/>
        <end position="42"/>
    </location>
</feature>
<dbReference type="InterPro" id="IPR040352">
    <property type="entry name" value="TMUB1/2"/>
</dbReference>